<evidence type="ECO:0000259" key="4">
    <source>
        <dbReference type="Pfam" id="PF06737"/>
    </source>
</evidence>
<evidence type="ECO:0000256" key="1">
    <source>
        <dbReference type="ARBA" id="ARBA00010830"/>
    </source>
</evidence>
<dbReference type="InterPro" id="IPR010618">
    <property type="entry name" value="RPF"/>
</dbReference>
<dbReference type="Gene3D" id="1.10.101.10">
    <property type="entry name" value="PGBD-like superfamily/PGBD"/>
    <property type="match status" value="1"/>
</dbReference>
<evidence type="ECO:0000313" key="5">
    <source>
        <dbReference type="EMBL" id="OAB88303.1"/>
    </source>
</evidence>
<comment type="similarity">
    <text evidence="1">Belongs to the transglycosylase family. Rpf subfamily.</text>
</comment>
<dbReference type="CDD" id="cd13925">
    <property type="entry name" value="RPF"/>
    <property type="match status" value="1"/>
</dbReference>
<dbReference type="AlphaFoldDB" id="A0A176QF15"/>
<reference evidence="5 6" key="1">
    <citation type="submission" date="2016-01" db="EMBL/GenBank/DDBJ databases">
        <title>Janibacter melonis strain CD11_4 genome sequencing and assembly.</title>
        <authorList>
            <person name="Nair G.R."/>
            <person name="Kaur G."/>
            <person name="Chander A.M."/>
            <person name="Mayilraj S."/>
        </authorList>
    </citation>
    <scope>NUCLEOTIDE SEQUENCE [LARGE SCALE GENOMIC DNA]</scope>
    <source>
        <strain evidence="5 6">CD11-4</strain>
    </source>
</reference>
<feature type="region of interest" description="Disordered" evidence="3">
    <location>
        <begin position="134"/>
        <end position="155"/>
    </location>
</feature>
<sequence>MLVTTAVPERSSLRRRMRLRAGVAVLAATGAVVGGIGLASSAGAAGTVWDRVAACESGQNWSINTGNGYYGGLQFSAQTWSGFGGGRYAAYAHQATRSQQIEIAQKVLRVQGPGAWPVCSRRAGLTKANGLALNPYTGGDRPSRSETRPPVTSTGGKLVVDGVMGPRTNAGIETWVGGSVNGWLDRSDKMKMQGKLGVARDGAIGPLTTKALQRRVGATADGAWGPQTTSRLQSYLNGNVLR</sequence>
<dbReference type="RefSeq" id="WP_068269822.1">
    <property type="nucleotide sequence ID" value="NZ_LQZG01000001.1"/>
</dbReference>
<evidence type="ECO:0000313" key="6">
    <source>
        <dbReference type="Proteomes" id="UP000076976"/>
    </source>
</evidence>
<dbReference type="Pfam" id="PF06737">
    <property type="entry name" value="Transglycosylas"/>
    <property type="match status" value="1"/>
</dbReference>
<dbReference type="STRING" id="262209.AWH69_00335"/>
<feature type="domain" description="Resuscitation-promoting factor core lysozyme-like" evidence="4">
    <location>
        <begin position="45"/>
        <end position="119"/>
    </location>
</feature>
<name>A0A176QF15_9MICO</name>
<keyword evidence="6" id="KW-1185">Reference proteome</keyword>
<dbReference type="InterPro" id="IPR036366">
    <property type="entry name" value="PGBDSf"/>
</dbReference>
<comment type="caution">
    <text evidence="5">The sequence shown here is derived from an EMBL/GenBank/DDBJ whole genome shotgun (WGS) entry which is preliminary data.</text>
</comment>
<dbReference type="GO" id="GO:0016787">
    <property type="term" value="F:hydrolase activity"/>
    <property type="evidence" value="ECO:0007669"/>
    <property type="project" value="UniProtKB-KW"/>
</dbReference>
<protein>
    <submittedName>
        <fullName evidence="5">Transglycosylase-like protein</fullName>
    </submittedName>
</protein>
<dbReference type="InterPro" id="IPR023346">
    <property type="entry name" value="Lysozyme-like_dom_sf"/>
</dbReference>
<dbReference type="Proteomes" id="UP000076976">
    <property type="component" value="Unassembled WGS sequence"/>
</dbReference>
<keyword evidence="2" id="KW-0378">Hydrolase</keyword>
<dbReference type="SUPFAM" id="SSF53955">
    <property type="entry name" value="Lysozyme-like"/>
    <property type="match status" value="1"/>
</dbReference>
<evidence type="ECO:0000256" key="2">
    <source>
        <dbReference type="ARBA" id="ARBA00022801"/>
    </source>
</evidence>
<gene>
    <name evidence="5" type="ORF">AWH69_00335</name>
</gene>
<dbReference type="EMBL" id="LQZG01000001">
    <property type="protein sequence ID" value="OAB88303.1"/>
    <property type="molecule type" value="Genomic_DNA"/>
</dbReference>
<proteinExistence type="inferred from homology"/>
<organism evidence="5 6">
    <name type="scientific">Janibacter melonis</name>
    <dbReference type="NCBI Taxonomy" id="262209"/>
    <lineage>
        <taxon>Bacteria</taxon>
        <taxon>Bacillati</taxon>
        <taxon>Actinomycetota</taxon>
        <taxon>Actinomycetes</taxon>
        <taxon>Micrococcales</taxon>
        <taxon>Intrasporangiaceae</taxon>
        <taxon>Janibacter</taxon>
    </lineage>
</organism>
<dbReference type="Gene3D" id="1.10.530.10">
    <property type="match status" value="1"/>
</dbReference>
<evidence type="ECO:0000256" key="3">
    <source>
        <dbReference type="SAM" id="MobiDB-lite"/>
    </source>
</evidence>
<accession>A0A176QF15</accession>